<dbReference type="CDD" id="cd00087">
    <property type="entry name" value="FReD"/>
    <property type="match status" value="1"/>
</dbReference>
<dbReference type="VEuPathDB" id="VectorBase:CQUJHB016446"/>
<sequence>MAVRNFPHFLMAVVMICKSVYSLDTNISSVEAVNAGFGYELVQARLDSLQFSFLELFVHVKELGETVLNNQRTIEQGQLQSNQLVHRHQKQITDRVEDLENGVSANVSLISNYAKQILDLQTICANHDLIKEELYKMKQNVTFNFETPKKSNNNLSNIESCQTAKSSTTGLFKMTIANIVDPVTVFCEMQRFGGGWLVFQQRFDGSVDFYRGWNGYKAGFGSVGQEFWLGLEAIHQITKQGTYEMIVELEDFKGNYSYARYSEFAVGSEAEKYALQKLGSCSGTAGDYLSYHKGMKFTTRDSDNDDYSANCAVNYHGAWWYKSCHHRKLQPVIKPNFSKHMPMHKGHYQKFSGKLNDFSRKQKAAFRKSDTLCEILPTVDQALLGKTV</sequence>
<dbReference type="InterPro" id="IPR036056">
    <property type="entry name" value="Fibrinogen-like_C"/>
</dbReference>
<dbReference type="InterPro" id="IPR014716">
    <property type="entry name" value="Fibrinogen_a/b/g_C_1"/>
</dbReference>
<protein>
    <submittedName>
        <fullName evidence="3 4">Angiopoietin 2</fullName>
    </submittedName>
</protein>
<dbReference type="eggNOG" id="KOG2579">
    <property type="taxonomic scope" value="Eukaryota"/>
</dbReference>
<evidence type="ECO:0000259" key="2">
    <source>
        <dbReference type="PROSITE" id="PS51406"/>
    </source>
</evidence>
<evidence type="ECO:0000313" key="5">
    <source>
        <dbReference type="Proteomes" id="UP000002320"/>
    </source>
</evidence>
<keyword evidence="1" id="KW-0732">Signal</keyword>
<feature type="domain" description="Fibrinogen C-terminal" evidence="2">
    <location>
        <begin position="152"/>
        <end position="326"/>
    </location>
</feature>
<dbReference type="PROSITE" id="PS51406">
    <property type="entry name" value="FIBRINOGEN_C_2"/>
    <property type="match status" value="1"/>
</dbReference>
<keyword evidence="5" id="KW-1185">Reference proteome</keyword>
<feature type="chain" id="PRO_5011409300" evidence="1">
    <location>
        <begin position="23"/>
        <end position="388"/>
    </location>
</feature>
<organism>
    <name type="scientific">Culex quinquefasciatus</name>
    <name type="common">Southern house mosquito</name>
    <name type="synonym">Culex pungens</name>
    <dbReference type="NCBI Taxonomy" id="7176"/>
    <lineage>
        <taxon>Eukaryota</taxon>
        <taxon>Metazoa</taxon>
        <taxon>Ecdysozoa</taxon>
        <taxon>Arthropoda</taxon>
        <taxon>Hexapoda</taxon>
        <taxon>Insecta</taxon>
        <taxon>Pterygota</taxon>
        <taxon>Neoptera</taxon>
        <taxon>Endopterygota</taxon>
        <taxon>Diptera</taxon>
        <taxon>Nematocera</taxon>
        <taxon>Culicoidea</taxon>
        <taxon>Culicidae</taxon>
        <taxon>Culicinae</taxon>
        <taxon>Culicini</taxon>
        <taxon>Culex</taxon>
        <taxon>Culex</taxon>
    </lineage>
</organism>
<dbReference type="HOGENOM" id="CLU_038628_1_1_1"/>
<reference evidence="4" key="2">
    <citation type="submission" date="2020-05" db="UniProtKB">
        <authorList>
            <consortium name="EnsemblMetazoa"/>
        </authorList>
    </citation>
    <scope>IDENTIFICATION</scope>
    <source>
        <strain evidence="4">JHB</strain>
    </source>
</reference>
<evidence type="ECO:0000313" key="4">
    <source>
        <dbReference type="EnsemblMetazoa" id="CPIJ017837-PA"/>
    </source>
</evidence>
<dbReference type="PANTHER" id="PTHR19143:SF327">
    <property type="entry name" value="FI21813P1-RELATED"/>
    <property type="match status" value="1"/>
</dbReference>
<dbReference type="OrthoDB" id="7734170at2759"/>
<dbReference type="AlphaFoldDB" id="B0XER8"/>
<evidence type="ECO:0000256" key="1">
    <source>
        <dbReference type="SAM" id="SignalP"/>
    </source>
</evidence>
<dbReference type="OMA" id="DYSANCA"/>
<dbReference type="SUPFAM" id="SSF56496">
    <property type="entry name" value="Fibrinogen C-terminal domain-like"/>
    <property type="match status" value="1"/>
</dbReference>
<dbReference type="Pfam" id="PF00147">
    <property type="entry name" value="Fibrinogen_C"/>
    <property type="match status" value="1"/>
</dbReference>
<reference evidence="3" key="1">
    <citation type="submission" date="2007-03" db="EMBL/GenBank/DDBJ databases">
        <title>Annotation of Culex pipiens quinquefasciatus.</title>
        <authorList>
            <consortium name="The Broad Institute Genome Sequencing Platform"/>
            <person name="Atkinson P.W."/>
            <person name="Hemingway J."/>
            <person name="Christensen B.M."/>
            <person name="Higgs S."/>
            <person name="Kodira C."/>
            <person name="Hannick L."/>
            <person name="Megy K."/>
            <person name="O'Leary S."/>
            <person name="Pearson M."/>
            <person name="Haas B.J."/>
            <person name="Mauceli E."/>
            <person name="Wortman J.R."/>
            <person name="Lee N.H."/>
            <person name="Guigo R."/>
            <person name="Stanke M."/>
            <person name="Alvarado L."/>
            <person name="Amedeo P."/>
            <person name="Antoine C.H."/>
            <person name="Arensburger P."/>
            <person name="Bidwell S.L."/>
            <person name="Crawford M."/>
            <person name="Camaro F."/>
            <person name="Devon K."/>
            <person name="Engels R."/>
            <person name="Hammond M."/>
            <person name="Howarth C."/>
            <person name="Koehrsen M."/>
            <person name="Lawson D."/>
            <person name="Montgomery P."/>
            <person name="Nene V."/>
            <person name="Nusbaum C."/>
            <person name="Puiu D."/>
            <person name="Romero-Severson J."/>
            <person name="Severson D.W."/>
            <person name="Shumway M."/>
            <person name="Sisk P."/>
            <person name="Stolte C."/>
            <person name="Zeng Q."/>
            <person name="Eisenstadt E."/>
            <person name="Fraser-Liggett C."/>
            <person name="Strausberg R."/>
            <person name="Galagan J."/>
            <person name="Birren B."/>
            <person name="Collins F.H."/>
        </authorList>
    </citation>
    <scope>NUCLEOTIDE SEQUENCE [LARGE SCALE GENOMIC DNA]</scope>
    <source>
        <strain evidence="3">JHB</strain>
    </source>
</reference>
<dbReference type="InterPro" id="IPR050373">
    <property type="entry name" value="Fibrinogen_C-term_domain"/>
</dbReference>
<gene>
    <name evidence="4" type="primary">6051752</name>
    <name evidence="3" type="ORF">CpipJ_CPIJ017837</name>
</gene>
<dbReference type="Proteomes" id="UP000002320">
    <property type="component" value="Unassembled WGS sequence"/>
</dbReference>
<evidence type="ECO:0000313" key="3">
    <source>
        <dbReference type="EMBL" id="EDS26177.1"/>
    </source>
</evidence>
<dbReference type="KEGG" id="cqu:CpipJ_CPIJ017837"/>
<dbReference type="VEuPathDB" id="VectorBase:CPIJ017837"/>
<dbReference type="Gene3D" id="3.90.215.10">
    <property type="entry name" value="Gamma Fibrinogen, chain A, domain 1"/>
    <property type="match status" value="1"/>
</dbReference>
<dbReference type="STRING" id="7176.B0XER8"/>
<dbReference type="EMBL" id="DS232859">
    <property type="protein sequence ID" value="EDS26177.1"/>
    <property type="molecule type" value="Genomic_DNA"/>
</dbReference>
<dbReference type="SMART" id="SM00186">
    <property type="entry name" value="FBG"/>
    <property type="match status" value="1"/>
</dbReference>
<dbReference type="GO" id="GO:0005615">
    <property type="term" value="C:extracellular space"/>
    <property type="evidence" value="ECO:0007669"/>
    <property type="project" value="TreeGrafter"/>
</dbReference>
<dbReference type="EnsemblMetazoa" id="CPIJ017837-RA">
    <property type="protein sequence ID" value="CPIJ017837-PA"/>
    <property type="gene ID" value="CPIJ017837"/>
</dbReference>
<proteinExistence type="predicted"/>
<accession>B0XER8</accession>
<name>B0XER8_CULQU</name>
<dbReference type="PANTHER" id="PTHR19143">
    <property type="entry name" value="FIBRINOGEN/TENASCIN/ANGIOPOEITIN"/>
    <property type="match status" value="1"/>
</dbReference>
<dbReference type="InterPro" id="IPR002181">
    <property type="entry name" value="Fibrinogen_a/b/g_C_dom"/>
</dbReference>
<feature type="signal peptide" evidence="1">
    <location>
        <begin position="1"/>
        <end position="22"/>
    </location>
</feature>
<dbReference type="InParanoid" id="B0XER8"/>